<gene>
    <name evidence="1" type="ORF">T11_12053</name>
</gene>
<dbReference type="AlphaFoldDB" id="A0A0V1GV97"/>
<name>A0A0V1GV97_9BILA</name>
<dbReference type="EMBL" id="JYDP01000237">
    <property type="protein sequence ID" value="KRZ02238.1"/>
    <property type="molecule type" value="Genomic_DNA"/>
</dbReference>
<sequence>MLLNSSLLTLPDLSQQLGAHIHSISIIRKLIFLPDSSDTPLFVLLMTNLQTTKINMETQWSLRSSHRILLFVPAQQNRSKRNGRVANLKTPCIVKSISVLHFHKSIVKSEKIDPTLRYAKAKGAYTRFSYLNLYNQQGGTSRLAFTQQQEQHKFYGLLTYHRSHDKMYTLLNSVALIELQEQSYLQHLQMEFTKV</sequence>
<proteinExistence type="predicted"/>
<evidence type="ECO:0000313" key="1">
    <source>
        <dbReference type="EMBL" id="KRZ02238.1"/>
    </source>
</evidence>
<accession>A0A0V1GV97</accession>
<comment type="caution">
    <text evidence="1">The sequence shown here is derived from an EMBL/GenBank/DDBJ whole genome shotgun (WGS) entry which is preliminary data.</text>
</comment>
<keyword evidence="2" id="KW-1185">Reference proteome</keyword>
<reference evidence="1 2" key="1">
    <citation type="submission" date="2015-01" db="EMBL/GenBank/DDBJ databases">
        <title>Evolution of Trichinella species and genotypes.</title>
        <authorList>
            <person name="Korhonen P.K."/>
            <person name="Edoardo P."/>
            <person name="Giuseppe L.R."/>
            <person name="Gasser R.B."/>
        </authorList>
    </citation>
    <scope>NUCLEOTIDE SEQUENCE [LARGE SCALE GENOMIC DNA]</scope>
    <source>
        <strain evidence="1">ISS1029</strain>
    </source>
</reference>
<organism evidence="1 2">
    <name type="scientific">Trichinella zimbabwensis</name>
    <dbReference type="NCBI Taxonomy" id="268475"/>
    <lineage>
        <taxon>Eukaryota</taxon>
        <taxon>Metazoa</taxon>
        <taxon>Ecdysozoa</taxon>
        <taxon>Nematoda</taxon>
        <taxon>Enoplea</taxon>
        <taxon>Dorylaimia</taxon>
        <taxon>Trichinellida</taxon>
        <taxon>Trichinellidae</taxon>
        <taxon>Trichinella</taxon>
    </lineage>
</organism>
<protein>
    <submittedName>
        <fullName evidence="1">Uncharacterized protein</fullName>
    </submittedName>
</protein>
<evidence type="ECO:0000313" key="2">
    <source>
        <dbReference type="Proteomes" id="UP000055024"/>
    </source>
</evidence>
<dbReference type="Proteomes" id="UP000055024">
    <property type="component" value="Unassembled WGS sequence"/>
</dbReference>